<evidence type="ECO:0000313" key="2">
    <source>
        <dbReference type="EMBL" id="HEC78130.1"/>
    </source>
</evidence>
<dbReference type="Pfam" id="PF03819">
    <property type="entry name" value="MazG"/>
    <property type="match status" value="2"/>
</dbReference>
<dbReference type="GO" id="GO:0046061">
    <property type="term" value="P:dATP catabolic process"/>
    <property type="evidence" value="ECO:0007669"/>
    <property type="project" value="TreeGrafter"/>
</dbReference>
<dbReference type="EMBL" id="DRIG01000034">
    <property type="protein sequence ID" value="HEC78130.1"/>
    <property type="molecule type" value="Genomic_DNA"/>
</dbReference>
<keyword evidence="2" id="KW-0378">Hydrolase</keyword>
<reference evidence="2" key="1">
    <citation type="journal article" date="2020" name="mSystems">
        <title>Genome- and Community-Level Interaction Insights into Carbon Utilization and Element Cycling Functions of Hydrothermarchaeota in Hydrothermal Sediment.</title>
        <authorList>
            <person name="Zhou Z."/>
            <person name="Liu Y."/>
            <person name="Xu W."/>
            <person name="Pan J."/>
            <person name="Luo Z.H."/>
            <person name="Li M."/>
        </authorList>
    </citation>
    <scope>NUCLEOTIDE SEQUENCE</scope>
    <source>
        <strain evidence="2">HyVt-388</strain>
    </source>
</reference>
<dbReference type="GO" id="GO:0046052">
    <property type="term" value="P:UTP catabolic process"/>
    <property type="evidence" value="ECO:0007669"/>
    <property type="project" value="TreeGrafter"/>
</dbReference>
<dbReference type="CDD" id="cd11529">
    <property type="entry name" value="NTP-PPase_MazG_Cterm"/>
    <property type="match status" value="1"/>
</dbReference>
<gene>
    <name evidence="2" type="ORF">ENI34_03185</name>
</gene>
<dbReference type="GO" id="GO:0006203">
    <property type="term" value="P:dGTP catabolic process"/>
    <property type="evidence" value="ECO:0007669"/>
    <property type="project" value="TreeGrafter"/>
</dbReference>
<dbReference type="GO" id="GO:0046047">
    <property type="term" value="P:TTP catabolic process"/>
    <property type="evidence" value="ECO:0007669"/>
    <property type="project" value="TreeGrafter"/>
</dbReference>
<dbReference type="GO" id="GO:0046076">
    <property type="term" value="P:dTTP catabolic process"/>
    <property type="evidence" value="ECO:0007669"/>
    <property type="project" value="TreeGrafter"/>
</dbReference>
<dbReference type="InterPro" id="IPR004518">
    <property type="entry name" value="MazG-like_dom"/>
</dbReference>
<dbReference type="EC" id="3.6.1.9" evidence="2"/>
<dbReference type="GO" id="GO:0047429">
    <property type="term" value="F:nucleoside triphosphate diphosphatase activity"/>
    <property type="evidence" value="ECO:0007669"/>
    <property type="project" value="UniProtKB-EC"/>
</dbReference>
<dbReference type="NCBIfam" id="NF007113">
    <property type="entry name" value="PRK09562.1"/>
    <property type="match status" value="1"/>
</dbReference>
<evidence type="ECO:0000313" key="3">
    <source>
        <dbReference type="Proteomes" id="UP000885826"/>
    </source>
</evidence>
<dbReference type="SUPFAM" id="SSF101386">
    <property type="entry name" value="all-alpha NTP pyrophosphatases"/>
    <property type="match status" value="2"/>
</dbReference>
<dbReference type="PANTHER" id="PTHR30522:SF0">
    <property type="entry name" value="NUCLEOSIDE TRIPHOSPHATE PYROPHOSPHOHYDROLASE"/>
    <property type="match status" value="1"/>
</dbReference>
<evidence type="ECO:0000259" key="1">
    <source>
        <dbReference type="Pfam" id="PF03819"/>
    </source>
</evidence>
<accession>A0A9C9JZP3</accession>
<proteinExistence type="predicted"/>
<dbReference type="NCBIfam" id="TIGR00444">
    <property type="entry name" value="mazG"/>
    <property type="match status" value="1"/>
</dbReference>
<dbReference type="InterPro" id="IPR011551">
    <property type="entry name" value="NTP_PyrPHydrolase_MazG"/>
</dbReference>
<dbReference type="Gene3D" id="1.10.287.1080">
    <property type="entry name" value="MazG-like"/>
    <property type="match status" value="2"/>
</dbReference>
<feature type="domain" description="NTP pyrophosphohydrolase MazG-like" evidence="1">
    <location>
        <begin position="1"/>
        <end position="74"/>
    </location>
</feature>
<name>A0A9C9JZP3_UNCW3</name>
<organism evidence="2 3">
    <name type="scientific">candidate division WOR-3 bacterium</name>
    <dbReference type="NCBI Taxonomy" id="2052148"/>
    <lineage>
        <taxon>Bacteria</taxon>
        <taxon>Bacteria division WOR-3</taxon>
    </lineage>
</organism>
<sequence length="222" mass="25792">QTLETMKSNIIEEAYELVEAIELDETDALKEEVGDILFLGFFFARLLEDEKNVNLEELLTATIKKYKEKHPHVFKNQELKDSKAVLQFWHKSKKDIFSGVVKSLPALLAARLIQERVSKIGFDWDSYKGALEKVYEEIKEVEESIGKKETFEELGDLLFACVNLARHLSVDPEDALKHANKKFIERFRLVEKELENQGKTITDVNLEEMDEIWNDLKKKSET</sequence>
<comment type="caution">
    <text evidence="2">The sequence shown here is derived from an EMBL/GenBank/DDBJ whole genome shotgun (WGS) entry which is preliminary data.</text>
</comment>
<dbReference type="FunFam" id="1.10.287.1080:FF:000003">
    <property type="entry name" value="Nucleoside triphosphate pyrophosphohydrolase"/>
    <property type="match status" value="1"/>
</dbReference>
<feature type="non-terminal residue" evidence="2">
    <location>
        <position position="1"/>
    </location>
</feature>
<dbReference type="GO" id="GO:0046081">
    <property type="term" value="P:dUTP catabolic process"/>
    <property type="evidence" value="ECO:0007669"/>
    <property type="project" value="TreeGrafter"/>
</dbReference>
<protein>
    <submittedName>
        <fullName evidence="2">Nucleoside triphosphate pyrophosphohydrolase</fullName>
        <ecNumber evidence="2">3.6.1.9</ecNumber>
    </submittedName>
</protein>
<dbReference type="PANTHER" id="PTHR30522">
    <property type="entry name" value="NUCLEOSIDE TRIPHOSPHATE PYROPHOSPHOHYDROLASE"/>
    <property type="match status" value="1"/>
</dbReference>
<dbReference type="Proteomes" id="UP000885826">
    <property type="component" value="Unassembled WGS sequence"/>
</dbReference>
<dbReference type="InterPro" id="IPR048011">
    <property type="entry name" value="NTP-PPase_MazG-like_C"/>
</dbReference>
<feature type="domain" description="NTP pyrophosphohydrolase MazG-like" evidence="1">
    <location>
        <begin position="130"/>
        <end position="186"/>
    </location>
</feature>
<dbReference type="AlphaFoldDB" id="A0A9C9JZP3"/>